<protein>
    <submittedName>
        <fullName evidence="1">Uncharacterized protein</fullName>
    </submittedName>
</protein>
<dbReference type="KEGG" id="sbf:JCM31447_01310"/>
<sequence length="227" mass="26561">MTHEVRIAANKLFDSLPHLKLLPNIWKDNLLLNNLVTKRKLKCHCDDNIDTNIPLFYPIFPSTGESIRGIYDTLPFAYISWKVNSKTLPYIEVIEVPICFDDFQFKCQEKEIIEKGLSPHGKVVIGSYNKVTDANFKNEMISLRKRVLTKIYEFCPTATYICLSIFSNLPKSLVEEKKSRYLTSIDYLEKQISWEFQSDRFIPIKYQNKVLLTVLKSWILTQKDLKL</sequence>
<reference evidence="1 2" key="1">
    <citation type="submission" date="2018-12" db="EMBL/GenBank/DDBJ databases">
        <title>Rubrispira sanarue gen. nov., sp., nov., a member of the order Silvanigrellales, isolated from a brackish lake in Hamamatsu Japan.</title>
        <authorList>
            <person name="Maejima Y."/>
            <person name="Iino T."/>
            <person name="Muraguchi Y."/>
            <person name="Fukuda K."/>
            <person name="Nojiri H."/>
            <person name="Ohkuma M."/>
            <person name="Moriuchi R."/>
            <person name="Dohra H."/>
            <person name="Kimbara K."/>
            <person name="Shintani M."/>
        </authorList>
    </citation>
    <scope>NUCLEOTIDE SEQUENCE [LARGE SCALE GENOMIC DNA]</scope>
    <source>
        <strain evidence="1 2">RF1110005</strain>
    </source>
</reference>
<proteinExistence type="predicted"/>
<gene>
    <name evidence="1" type="ORF">JCM31447_01310</name>
</gene>
<name>A0A4P2VIM0_FLUSA</name>
<dbReference type="EMBL" id="AP019368">
    <property type="protein sequence ID" value="BBH51714.1"/>
    <property type="molecule type" value="Genomic_DNA"/>
</dbReference>
<evidence type="ECO:0000313" key="2">
    <source>
        <dbReference type="Proteomes" id="UP000291236"/>
    </source>
</evidence>
<dbReference type="AlphaFoldDB" id="A0A4P2VIM0"/>
<accession>A0A4P2VIM0</accession>
<evidence type="ECO:0000313" key="1">
    <source>
        <dbReference type="EMBL" id="BBH51714.1"/>
    </source>
</evidence>
<organism evidence="1 2">
    <name type="scientific">Fluviispira sanaruensis</name>
    <dbReference type="NCBI Taxonomy" id="2493639"/>
    <lineage>
        <taxon>Bacteria</taxon>
        <taxon>Pseudomonadati</taxon>
        <taxon>Bdellovibrionota</taxon>
        <taxon>Oligoflexia</taxon>
        <taxon>Silvanigrellales</taxon>
        <taxon>Silvanigrellaceae</taxon>
        <taxon>Fluviispira</taxon>
    </lineage>
</organism>
<dbReference type="OrthoDB" id="5293686at2"/>
<dbReference type="RefSeq" id="WP_130605523.1">
    <property type="nucleotide sequence ID" value="NZ_AP019368.1"/>
</dbReference>
<keyword evidence="2" id="KW-1185">Reference proteome</keyword>
<dbReference type="Proteomes" id="UP000291236">
    <property type="component" value="Chromosome"/>
</dbReference>